<dbReference type="PANTHER" id="PTHR24409:SF295">
    <property type="entry name" value="AZ2-RELATED"/>
    <property type="match status" value="1"/>
</dbReference>
<feature type="non-terminal residue" evidence="6">
    <location>
        <position position="1126"/>
    </location>
</feature>
<evidence type="ECO:0000313" key="7">
    <source>
        <dbReference type="Proteomes" id="UP000838878"/>
    </source>
</evidence>
<dbReference type="PANTHER" id="PTHR24409">
    <property type="entry name" value="ZINC FINGER PROTEIN 142"/>
    <property type="match status" value="1"/>
</dbReference>
<name>A0A8J9V2S5_9NEOP</name>
<dbReference type="InterPro" id="IPR013087">
    <property type="entry name" value="Znf_C2H2_type"/>
</dbReference>
<evidence type="ECO:0000256" key="4">
    <source>
        <dbReference type="ARBA" id="ARBA00022833"/>
    </source>
</evidence>
<dbReference type="Gene3D" id="3.30.160.60">
    <property type="entry name" value="Classic Zinc Finger"/>
    <property type="match status" value="1"/>
</dbReference>
<dbReference type="GO" id="GO:0000981">
    <property type="term" value="F:DNA-binding transcription factor activity, RNA polymerase II-specific"/>
    <property type="evidence" value="ECO:0007669"/>
    <property type="project" value="TreeGrafter"/>
</dbReference>
<dbReference type="GO" id="GO:0008270">
    <property type="term" value="F:zinc ion binding"/>
    <property type="evidence" value="ECO:0007669"/>
    <property type="project" value="UniProtKB-KW"/>
</dbReference>
<evidence type="ECO:0000256" key="2">
    <source>
        <dbReference type="ARBA" id="ARBA00022737"/>
    </source>
</evidence>
<keyword evidence="1" id="KW-0479">Metal-binding</keyword>
<gene>
    <name evidence="6" type="ORF">BINO364_LOCUS16028</name>
</gene>
<evidence type="ECO:0000313" key="6">
    <source>
        <dbReference type="EMBL" id="CAH0731121.1"/>
    </source>
</evidence>
<dbReference type="PROSITE" id="PS00028">
    <property type="entry name" value="ZINC_FINGER_C2H2_1"/>
    <property type="match status" value="4"/>
</dbReference>
<feature type="domain" description="C2H2-type" evidence="5">
    <location>
        <begin position="213"/>
        <end position="233"/>
    </location>
</feature>
<sequence length="1126" mass="130400">MEENSKKRSRKTKLVPRQYLDSDDENIAAMQQEIETELANLKRQSLLKKLSSSSSQCKKDQQFSVKVEIEEYDEELTDEEIFSSTNNDPVPVKDEEVISLVPTVVNPGNSEIVRDINIRIESVRSLQNVDKIEVTCYKITKIMIKKEFEIFSKTTVSYADKLLEIHMRNYFGQDISEVKLNKTEIKIQEAITKWGAWMTCYPLVRDTPLMYVCYICEMAWWYLHDLKEHIKYHDKFGIVLCTEGHNSYIVARNNRKMGDCNVPIESNCWRCGKDILYHRHNSFICDGCDKSFQTCLLLTMHEGYCEGNRKFYQRASKDRYLEFKCPVCPWKHWKEEELLRHQNGLHSVRSDLPVPLKPKKCGKCKKYIHNYNVHDCVTKPLKESCGFCFKKFQSKPNLLLHYWITPNNFKCRVCGKLLKKDCVEFKHLLEHTDNYKLLYMCLVCKDSLCFFDLHSAKNHTSKCHNNKEKTNEDYCPVVIPKSLLQIVEPMKVFVPVLEENDTTHEDQEVDTAFQGLFRYLNKNAEQNTPQNNETVNQKNKDLQNNIQITIINKNTVRKIMNSVESKEIPEIIKNIKKENIDDVNNSNETTLQAHNYNNSLHINKNNDGLHKTLNTYSRTKSKKNLQLTDVGDGIKEVVSTDVPKIKEEPMDIDEINGINEINDIGLIDNNKNNDNNINNEMNDDVILKSVLQHIDELPVNFEIKEEKDDMYEDDIILLNENVLNSTKSCKKLPRKRKNNNISKKKNMEKYMWIVHNPKSHYSCTKCNKTYISYKKYLNHFVKHDYEPLTCPKCMKQIKSELQLWRHVNYHIKSSFVRVHSIENDSSDRSVYQCRECHLVLSYSDFFQHWESHLDIKSVDVATELSVNMDGKPNLKEMINPTMPKVTIRKYETLKKNIPAKTSLQRFPEYSARANAPENASAQQSISYASIVFEPDVHQENSPWDNLTIQTDVAEVSVGSTLSLPIKTKTSTALRKAVDNASNQEIFALLKTRKTKTAAECSREYRARKKALKNAANQVSSALPKKAKTSAARSCEYRGRKKALKNAANPECSAKPLNTLPRKRKTAAECCREYRARKKALKNAAKLDSIISPSFEQDAVQNTSEIKIEVLPKNIICIMPKTSDVQL</sequence>
<evidence type="ECO:0000256" key="3">
    <source>
        <dbReference type="ARBA" id="ARBA00022771"/>
    </source>
</evidence>
<protein>
    <recommendedName>
        <fullName evidence="5">C2H2-type domain-containing protein</fullName>
    </recommendedName>
</protein>
<keyword evidence="7" id="KW-1185">Reference proteome</keyword>
<accession>A0A8J9V2S5</accession>
<dbReference type="Proteomes" id="UP000838878">
    <property type="component" value="Chromosome 9"/>
</dbReference>
<dbReference type="EMBL" id="OV170229">
    <property type="protein sequence ID" value="CAH0731121.1"/>
    <property type="molecule type" value="Genomic_DNA"/>
</dbReference>
<evidence type="ECO:0000256" key="1">
    <source>
        <dbReference type="ARBA" id="ARBA00022723"/>
    </source>
</evidence>
<feature type="domain" description="C2H2-type" evidence="5">
    <location>
        <begin position="411"/>
        <end position="431"/>
    </location>
</feature>
<keyword evidence="3" id="KW-0863">Zinc-finger</keyword>
<keyword evidence="4" id="KW-0862">Zinc</keyword>
<evidence type="ECO:0000259" key="5">
    <source>
        <dbReference type="PROSITE" id="PS00028"/>
    </source>
</evidence>
<feature type="domain" description="C2H2-type" evidence="5">
    <location>
        <begin position="790"/>
        <end position="810"/>
    </location>
</feature>
<organism evidence="6 7">
    <name type="scientific">Brenthis ino</name>
    <name type="common">lesser marbled fritillary</name>
    <dbReference type="NCBI Taxonomy" id="405034"/>
    <lineage>
        <taxon>Eukaryota</taxon>
        <taxon>Metazoa</taxon>
        <taxon>Ecdysozoa</taxon>
        <taxon>Arthropoda</taxon>
        <taxon>Hexapoda</taxon>
        <taxon>Insecta</taxon>
        <taxon>Pterygota</taxon>
        <taxon>Neoptera</taxon>
        <taxon>Endopterygota</taxon>
        <taxon>Lepidoptera</taxon>
        <taxon>Glossata</taxon>
        <taxon>Ditrysia</taxon>
        <taxon>Papilionoidea</taxon>
        <taxon>Nymphalidae</taxon>
        <taxon>Heliconiinae</taxon>
        <taxon>Argynnini</taxon>
        <taxon>Brenthis</taxon>
    </lineage>
</organism>
<dbReference type="GO" id="GO:0005634">
    <property type="term" value="C:nucleus"/>
    <property type="evidence" value="ECO:0007669"/>
    <property type="project" value="TreeGrafter"/>
</dbReference>
<dbReference type="AlphaFoldDB" id="A0A8J9V2S5"/>
<dbReference type="SMART" id="SM00355">
    <property type="entry name" value="ZnF_C2H2"/>
    <property type="match status" value="8"/>
</dbReference>
<keyword evidence="2" id="KW-0677">Repeat</keyword>
<reference evidence="6" key="1">
    <citation type="submission" date="2021-12" db="EMBL/GenBank/DDBJ databases">
        <authorList>
            <person name="Martin H S."/>
        </authorList>
    </citation>
    <scope>NUCLEOTIDE SEQUENCE</scope>
</reference>
<dbReference type="OrthoDB" id="6077919at2759"/>
<feature type="domain" description="C2H2-type" evidence="5">
    <location>
        <begin position="763"/>
        <end position="783"/>
    </location>
</feature>
<proteinExistence type="predicted"/>
<dbReference type="GO" id="GO:0000977">
    <property type="term" value="F:RNA polymerase II transcription regulatory region sequence-specific DNA binding"/>
    <property type="evidence" value="ECO:0007669"/>
    <property type="project" value="TreeGrafter"/>
</dbReference>